<dbReference type="InterPro" id="IPR048528">
    <property type="entry name" value="Lamp2-like_luminal"/>
</dbReference>
<keyword evidence="14" id="KW-0968">Cytoplasmic vesicle</keyword>
<reference evidence="26" key="1">
    <citation type="journal article" date="2016" name="Sci. Rep.">
        <title>Molecular characterization of firefly nuptial gifts: a multi-omics approach sheds light on postcopulatory sexual selection.</title>
        <authorList>
            <person name="Al-Wathiqui N."/>
            <person name="Fallon T.R."/>
            <person name="South A."/>
            <person name="Weng J.K."/>
            <person name="Lewis S.M."/>
        </authorList>
    </citation>
    <scope>NUCLEOTIDE SEQUENCE</scope>
</reference>
<dbReference type="PROSITE" id="PS51407">
    <property type="entry name" value="LAMP_3"/>
    <property type="match status" value="1"/>
</dbReference>
<evidence type="ECO:0000256" key="13">
    <source>
        <dbReference type="ARBA" id="ARBA00023273"/>
    </source>
</evidence>
<keyword evidence="6 20" id="KW-0812">Transmembrane</keyword>
<keyword evidence="28" id="KW-1185">Reference proteome</keyword>
<feature type="domain" description="Lysosome-associated membrane glycoprotein 2-like luminal" evidence="24">
    <location>
        <begin position="106"/>
        <end position="258"/>
    </location>
</feature>
<evidence type="ECO:0000256" key="15">
    <source>
        <dbReference type="ARBA" id="ARBA00029428"/>
    </source>
</evidence>
<evidence type="ECO:0000256" key="16">
    <source>
        <dbReference type="ARBA" id="ARBA00053950"/>
    </source>
</evidence>
<evidence type="ECO:0000256" key="20">
    <source>
        <dbReference type="PROSITE-ProRule" id="PRU00740"/>
    </source>
</evidence>
<evidence type="ECO:0000256" key="7">
    <source>
        <dbReference type="ARBA" id="ARBA00022729"/>
    </source>
</evidence>
<evidence type="ECO:0000256" key="11">
    <source>
        <dbReference type="ARBA" id="ARBA00023136"/>
    </source>
</evidence>
<keyword evidence="9 22" id="KW-1133">Transmembrane helix</keyword>
<comment type="similarity">
    <text evidence="5 20">Belongs to the LAMP family.</text>
</comment>
<dbReference type="FunCoup" id="A0A1Y1L5P3">
    <property type="interactions" value="490"/>
</dbReference>
<dbReference type="GO" id="GO:0005886">
    <property type="term" value="C:plasma membrane"/>
    <property type="evidence" value="ECO:0007669"/>
    <property type="project" value="UniProtKB-SubCell"/>
</dbReference>
<dbReference type="GO" id="GO:0005765">
    <property type="term" value="C:lysosomal membrane"/>
    <property type="evidence" value="ECO:0007669"/>
    <property type="project" value="TreeGrafter"/>
</dbReference>
<dbReference type="Proteomes" id="UP000327044">
    <property type="component" value="Unassembled WGS sequence"/>
</dbReference>
<dbReference type="Pfam" id="PF01299">
    <property type="entry name" value="Lamp2-like_luminal"/>
    <property type="match status" value="1"/>
</dbReference>
<name>A0A1Y1L5P3_PHOPY</name>
<feature type="compositionally biased region" description="Pro residues" evidence="21">
    <location>
        <begin position="60"/>
        <end position="92"/>
    </location>
</feature>
<evidence type="ECO:0000256" key="18">
    <source>
        <dbReference type="ARBA" id="ARBA00074379"/>
    </source>
</evidence>
<comment type="subcellular location">
    <subcellularLocation>
        <location evidence="4">Cell projection</location>
        <location evidence="4">Dendrite</location>
    </subcellularLocation>
    <subcellularLocation>
        <location evidence="17">Cell projection</location>
        <location evidence="17">Growth cone membrane</location>
        <topology evidence="17">Single-pass type I membrane protein</topology>
    </subcellularLocation>
    <subcellularLocation>
        <location evidence="15">Cytoplasmic vesicle</location>
        <location evidence="15">Secretory vesicle</location>
        <location evidence="15">Synaptic vesicle membrane</location>
        <topology evidence="15">Single-pass type I membrane protein</topology>
    </subcellularLocation>
    <subcellularLocation>
        <location evidence="2">Early endosome membrane</location>
        <topology evidence="2">Single-pass type I membrane protein</topology>
    </subcellularLocation>
    <subcellularLocation>
        <location evidence="1">Endoplasmic reticulum-Golgi intermediate compartment membrane</location>
        <topology evidence="1">Single-pass type I membrane protein</topology>
    </subcellularLocation>
    <subcellularLocation>
        <location evidence="20">Membrane</location>
        <topology evidence="20">Single-pass type I membrane protein</topology>
    </subcellularLocation>
    <subcellularLocation>
        <location evidence="3">Recycling endosome</location>
    </subcellularLocation>
</comment>
<dbReference type="InterPro" id="IPR002000">
    <property type="entry name" value="Lysosome-assoc_membr_glycop"/>
</dbReference>
<evidence type="ECO:0000259" key="25">
    <source>
        <dbReference type="Pfam" id="PF21222"/>
    </source>
</evidence>
<dbReference type="PRINTS" id="PR01217">
    <property type="entry name" value="PRICHEXTENSN"/>
</dbReference>
<reference evidence="27 28" key="2">
    <citation type="journal article" date="2018" name="Elife">
        <title>Firefly genomes illuminate parallel origins of bioluminescence in beetles.</title>
        <authorList>
            <person name="Fallon T.R."/>
            <person name="Lower S.E."/>
            <person name="Chang C.H."/>
            <person name="Bessho-Uehara M."/>
            <person name="Martin G.J."/>
            <person name="Bewick A.J."/>
            <person name="Behringer M."/>
            <person name="Debat H.J."/>
            <person name="Wong I."/>
            <person name="Day J.C."/>
            <person name="Suvorov A."/>
            <person name="Silva C.J."/>
            <person name="Stanger-Hall K.F."/>
            <person name="Hall D.W."/>
            <person name="Schmitz R.J."/>
            <person name="Nelson D.R."/>
            <person name="Lewis S.M."/>
            <person name="Shigenobu S."/>
            <person name="Bybee S.M."/>
            <person name="Larracuente A.M."/>
            <person name="Oba Y."/>
            <person name="Weng J.K."/>
        </authorList>
    </citation>
    <scope>NUCLEOTIDE SEQUENCE [LARGE SCALE GENOMIC DNA]</scope>
    <source>
        <strain evidence="27">1611_PpyrPB1</strain>
        <tissue evidence="27">Whole body</tissue>
    </source>
</reference>
<feature type="domain" description="Lysosome-associated membrane glycoprotein 2-like transmembrane" evidence="25">
    <location>
        <begin position="280"/>
        <end position="308"/>
    </location>
</feature>
<keyword evidence="8" id="KW-0967">Endosome</keyword>
<evidence type="ECO:0000259" key="24">
    <source>
        <dbReference type="Pfam" id="PF01299"/>
    </source>
</evidence>
<feature type="region of interest" description="Disordered" evidence="21">
    <location>
        <begin position="22"/>
        <end position="101"/>
    </location>
</feature>
<evidence type="ECO:0000256" key="4">
    <source>
        <dbReference type="ARBA" id="ARBA00004279"/>
    </source>
</evidence>
<evidence type="ECO:0000313" key="26">
    <source>
        <dbReference type="EMBL" id="JAV66876.1"/>
    </source>
</evidence>
<feature type="chain" id="PRO_5036029795" description="Lysosome-associated membrane glycoprotein 5" evidence="23">
    <location>
        <begin position="19"/>
        <end position="314"/>
    </location>
</feature>
<comment type="function">
    <text evidence="16">Plays a role in short-term synaptic plasticity in a subset of GABAergic neurons in the brain.</text>
</comment>
<evidence type="ECO:0000313" key="27">
    <source>
        <dbReference type="EMBL" id="KAB0797921.1"/>
    </source>
</evidence>
<keyword evidence="7 23" id="KW-0732">Signal</keyword>
<evidence type="ECO:0000256" key="9">
    <source>
        <dbReference type="ARBA" id="ARBA00022989"/>
    </source>
</evidence>
<dbReference type="InParanoid" id="A0A1Y1L5P3"/>
<evidence type="ECO:0000256" key="6">
    <source>
        <dbReference type="ARBA" id="ARBA00022692"/>
    </source>
</evidence>
<dbReference type="EMBL" id="VVIM01000006">
    <property type="protein sequence ID" value="KAB0797921.1"/>
    <property type="molecule type" value="Genomic_DNA"/>
</dbReference>
<dbReference type="EMBL" id="GEZM01068591">
    <property type="protein sequence ID" value="JAV66876.1"/>
    <property type="molecule type" value="Transcribed_RNA"/>
</dbReference>
<dbReference type="OrthoDB" id="6232933at2759"/>
<keyword evidence="12" id="KW-0325">Glycoprotein</keyword>
<dbReference type="PANTHER" id="PTHR11506:SF35">
    <property type="entry name" value="LYSOSOME-ASSOCIATED MEMBRANE GLYCOPROTEIN 5"/>
    <property type="match status" value="1"/>
</dbReference>
<evidence type="ECO:0000256" key="10">
    <source>
        <dbReference type="ARBA" id="ARBA00023018"/>
    </source>
</evidence>
<evidence type="ECO:0000256" key="22">
    <source>
        <dbReference type="SAM" id="Phobius"/>
    </source>
</evidence>
<feature type="signal peptide" evidence="23">
    <location>
        <begin position="1"/>
        <end position="18"/>
    </location>
</feature>
<reference evidence="27" key="3">
    <citation type="submission" date="2019-08" db="EMBL/GenBank/DDBJ databases">
        <authorList>
            <consortium name="Photinus pyralis genome working group"/>
            <person name="Fallon T.R."/>
            <person name="Sander Lower S.E."/>
            <person name="Weng J.-K."/>
        </authorList>
    </citation>
    <scope>NUCLEOTIDE SEQUENCE</scope>
    <source>
        <strain evidence="27">1611_PpyrPB1</strain>
        <tissue evidence="27">Whole body</tissue>
    </source>
</reference>
<dbReference type="InterPro" id="IPR048524">
    <property type="entry name" value="Lamp2-like_TM"/>
</dbReference>
<dbReference type="Pfam" id="PF21222">
    <property type="entry name" value="Lamp2_2nd"/>
    <property type="match status" value="1"/>
</dbReference>
<gene>
    <name evidence="27" type="ORF">PPYR_08914</name>
</gene>
<dbReference type="AlphaFoldDB" id="A0A1Y1L5P3"/>
<dbReference type="GO" id="GO:0031902">
    <property type="term" value="C:late endosome membrane"/>
    <property type="evidence" value="ECO:0007669"/>
    <property type="project" value="TreeGrafter"/>
</dbReference>
<keyword evidence="10" id="KW-0770">Synapse</keyword>
<keyword evidence="13" id="KW-0966">Cell projection</keyword>
<feature type="compositionally biased region" description="Low complexity" evidence="21">
    <location>
        <begin position="31"/>
        <end position="59"/>
    </location>
</feature>
<organism evidence="26">
    <name type="scientific">Photinus pyralis</name>
    <name type="common">Common eastern firefly</name>
    <name type="synonym">Lampyris pyralis</name>
    <dbReference type="NCBI Taxonomy" id="7054"/>
    <lineage>
        <taxon>Eukaryota</taxon>
        <taxon>Metazoa</taxon>
        <taxon>Ecdysozoa</taxon>
        <taxon>Arthropoda</taxon>
        <taxon>Hexapoda</taxon>
        <taxon>Insecta</taxon>
        <taxon>Pterygota</taxon>
        <taxon>Neoptera</taxon>
        <taxon>Endopterygota</taxon>
        <taxon>Coleoptera</taxon>
        <taxon>Polyphaga</taxon>
        <taxon>Elateriformia</taxon>
        <taxon>Elateroidea</taxon>
        <taxon>Lampyridae</taxon>
        <taxon>Lampyrinae</taxon>
        <taxon>Photinus</taxon>
    </lineage>
</organism>
<dbReference type="CDD" id="cd12087">
    <property type="entry name" value="TM_EGFR-like"/>
    <property type="match status" value="1"/>
</dbReference>
<evidence type="ECO:0000256" key="19">
    <source>
        <dbReference type="ARBA" id="ARBA00076257"/>
    </source>
</evidence>
<evidence type="ECO:0000256" key="12">
    <source>
        <dbReference type="ARBA" id="ARBA00023180"/>
    </source>
</evidence>
<comment type="caution">
    <text evidence="20">Lacks conserved residue(s) required for the propagation of feature annotation.</text>
</comment>
<evidence type="ECO:0000256" key="8">
    <source>
        <dbReference type="ARBA" id="ARBA00022753"/>
    </source>
</evidence>
<proteinExistence type="inferred from homology"/>
<evidence type="ECO:0000313" key="28">
    <source>
        <dbReference type="Proteomes" id="UP000327044"/>
    </source>
</evidence>
<evidence type="ECO:0000256" key="1">
    <source>
        <dbReference type="ARBA" id="ARBA00004151"/>
    </source>
</evidence>
<evidence type="ECO:0000256" key="3">
    <source>
        <dbReference type="ARBA" id="ARBA00004172"/>
    </source>
</evidence>
<evidence type="ECO:0000256" key="23">
    <source>
        <dbReference type="SAM" id="SignalP"/>
    </source>
</evidence>
<accession>A0A1Y1L5P3</accession>
<sequence>MAKLLLFVISAVLIAVQAEVFPPQPPPPPQNSTSTSTTSTTQAPITTSTKPTSTTKTTPAPVPPKPTPSPTPKPTPSPTPKPEPAPEPPKPSDPQQGTWHYTETTSTSNVTCIKIQFALQIVVPYFHKSRNKTYNATVNVPTNAVVADAACGNETEHLKLQWMNKDNATDTVLFKFANNATAKEYELQSIEINLYPDDDAFPGIENKNVIRLNHDHSEFVTGESNSYKCEKEQKLNLTDAGKETGFAGISHLQVQAFGTTNSDAFKSAIDCDASSTPDVVPIAVGCALAILVIVVLVAYLIGRKRRQARGYLSM</sequence>
<dbReference type="Gene3D" id="2.40.160.110">
    <property type="match status" value="1"/>
</dbReference>
<evidence type="ECO:0000256" key="2">
    <source>
        <dbReference type="ARBA" id="ARBA00004158"/>
    </source>
</evidence>
<protein>
    <recommendedName>
        <fullName evidence="18">Lysosome-associated membrane glycoprotein 5</fullName>
    </recommendedName>
    <alternativeName>
        <fullName evidence="19">Lysosome-associated membrane protein 5</fullName>
    </alternativeName>
</protein>
<evidence type="ECO:0000256" key="17">
    <source>
        <dbReference type="ARBA" id="ARBA00060492"/>
    </source>
</evidence>
<evidence type="ECO:0000256" key="14">
    <source>
        <dbReference type="ARBA" id="ARBA00023329"/>
    </source>
</evidence>
<keyword evidence="11 20" id="KW-0472">Membrane</keyword>
<evidence type="ECO:0000256" key="5">
    <source>
        <dbReference type="ARBA" id="ARBA00009644"/>
    </source>
</evidence>
<feature type="transmembrane region" description="Helical" evidence="22">
    <location>
        <begin position="279"/>
        <end position="301"/>
    </location>
</feature>
<dbReference type="PANTHER" id="PTHR11506">
    <property type="entry name" value="LYSOSOME-ASSOCIATED MEMBRANE GLYCOPROTEIN"/>
    <property type="match status" value="1"/>
</dbReference>
<dbReference type="GO" id="GO:0072594">
    <property type="term" value="P:establishment of protein localization to organelle"/>
    <property type="evidence" value="ECO:0007669"/>
    <property type="project" value="TreeGrafter"/>
</dbReference>
<evidence type="ECO:0000256" key="21">
    <source>
        <dbReference type="SAM" id="MobiDB-lite"/>
    </source>
</evidence>